<keyword evidence="5" id="KW-0812">Transmembrane</keyword>
<accession>A0ABR9J576</accession>
<dbReference type="InterPro" id="IPR008984">
    <property type="entry name" value="SMAD_FHA_dom_sf"/>
</dbReference>
<dbReference type="Gene3D" id="3.40.50.300">
    <property type="entry name" value="P-loop containing nucleotide triphosphate hydrolases"/>
    <property type="match status" value="2"/>
</dbReference>
<keyword evidence="9" id="KW-1185">Reference proteome</keyword>
<evidence type="ECO:0000256" key="3">
    <source>
        <dbReference type="ARBA" id="ARBA00022840"/>
    </source>
</evidence>
<dbReference type="PANTHER" id="PTHR22683">
    <property type="entry name" value="SPORULATION PROTEIN RELATED"/>
    <property type="match status" value="1"/>
</dbReference>
<dbReference type="SUPFAM" id="SSF52540">
    <property type="entry name" value="P-loop containing nucleoside triphosphate hydrolases"/>
    <property type="match status" value="1"/>
</dbReference>
<keyword evidence="5" id="KW-0472">Membrane</keyword>
<protein>
    <submittedName>
        <fullName evidence="8">S-DNA-T family DNA segregation ATPase FtsK/SpoIIIE</fullName>
    </submittedName>
</protein>
<reference evidence="8 9" key="1">
    <citation type="submission" date="2020-10" db="EMBL/GenBank/DDBJ databases">
        <title>Sequencing the genomes of 1000 actinobacteria strains.</title>
        <authorList>
            <person name="Klenk H.-P."/>
        </authorList>
    </citation>
    <scope>NUCLEOTIDE SEQUENCE [LARGE SCALE GENOMIC DNA]</scope>
    <source>
        <strain evidence="8 9">DSM 15474</strain>
    </source>
</reference>
<name>A0ABR9J576_9MICC</name>
<gene>
    <name evidence="8" type="ORF">H4W26_000774</name>
</gene>
<dbReference type="PROSITE" id="PS50901">
    <property type="entry name" value="FTSK"/>
    <property type="match status" value="1"/>
</dbReference>
<evidence type="ECO:0000259" key="6">
    <source>
        <dbReference type="PROSITE" id="PS50006"/>
    </source>
</evidence>
<dbReference type="InterPro" id="IPR050206">
    <property type="entry name" value="FtsK/SpoIIIE/SftA"/>
</dbReference>
<evidence type="ECO:0000313" key="8">
    <source>
        <dbReference type="EMBL" id="MBE1514019.1"/>
    </source>
</evidence>
<dbReference type="PROSITE" id="PS50006">
    <property type="entry name" value="FHA_DOMAIN"/>
    <property type="match status" value="1"/>
</dbReference>
<organism evidence="8 9">
    <name type="scientific">Nesterenkonia halotolerans</name>
    <dbReference type="NCBI Taxonomy" id="225325"/>
    <lineage>
        <taxon>Bacteria</taxon>
        <taxon>Bacillati</taxon>
        <taxon>Actinomycetota</taxon>
        <taxon>Actinomycetes</taxon>
        <taxon>Micrococcales</taxon>
        <taxon>Micrococcaceae</taxon>
        <taxon>Nesterenkonia</taxon>
    </lineage>
</organism>
<dbReference type="Pfam" id="PF01580">
    <property type="entry name" value="FtsK_SpoIIIE"/>
    <property type="match status" value="1"/>
</dbReference>
<feature type="domain" description="FHA" evidence="6">
    <location>
        <begin position="150"/>
        <end position="178"/>
    </location>
</feature>
<dbReference type="InterPro" id="IPR000253">
    <property type="entry name" value="FHA_dom"/>
</dbReference>
<feature type="transmembrane region" description="Helical" evidence="5">
    <location>
        <begin position="244"/>
        <end position="261"/>
    </location>
</feature>
<dbReference type="Proteomes" id="UP000636579">
    <property type="component" value="Unassembled WGS sequence"/>
</dbReference>
<feature type="binding site" evidence="4">
    <location>
        <begin position="616"/>
        <end position="623"/>
    </location>
    <ligand>
        <name>ATP</name>
        <dbReference type="ChEBI" id="CHEBI:30616"/>
    </ligand>
</feature>
<evidence type="ECO:0000313" key="9">
    <source>
        <dbReference type="Proteomes" id="UP000636579"/>
    </source>
</evidence>
<feature type="domain" description="FtsK" evidence="7">
    <location>
        <begin position="595"/>
        <end position="786"/>
    </location>
</feature>
<sequence length="1311" mass="141884">MAIARTEALTCTVVHAPGSVSESVWERLWDVAGGTANHELRVVAEGLMTPSGDELDQALTDWIHGLMRQELEGASREAQPVATTWAAHLDGAHLSTYGPDSPAIHPGMTVVLHPRARGKHHHPSQTAELRLCVNTGPDSGRLVRLRRGFYTLGRGTSSEGKADIRINDPQLQRIHATLAVGEQNATLRKPGTRPLSIKAGTTFTLGASELELVHGHPVSQPPSSWPIPPENIGERPPQARHRSMLLMSLAPLVVGLVLVFVTGMWIFLLFTVASALMALAMTVHAARVRRRFRRAVEAAAITWARRRDEVLASPGRAIRLLRAQLAPDNPTVSVEGRGAAVVTVGHARQKAELDSEDHQSASLTLAEGMVHSVAALYLAAGEITTVSGSPHEQDGVMRWVLVQLAQRFGSFSPWTLVSRPETAPKPGGAQTLVDPGDLRDWSLVRAVPSQGVSRELSTAPILVPGALAPVLLSPVPIDATLYETAGRAGWHVIAPSSAIPHDETPQQRKPVTGWELDLYKGELRRVDAGMTSVIATDLVSDGLSRRSLAEHLRVGLQGLWAPGTSVGTPAYFTRALEVPLMIHRAQHSLRTLIGMGPHRVEMLDIVEDGPHILLAGTTGSGKSELLKSMLLGWASRYGPEELNLILFDFKGGSTFQHIAHLEHCLGLVTDLSQAQAERTLEAVRSELTRRERLFLDAGVSDFAEYRASGHDRHLARILIVIDEFRVFSHSLPRAMEELMRLATLGRSLGLHLVLSTQRPQGVVTADIRANIGTVLCLRLRSEDESRDLVGTTEAALIPRGLPGRGIIRRPGETPTPFQAVQLHDTAAQLSIRSEASQTASVGPRSEATSIVTAALHAAMEHQQRARPHTPLCPPLPEVVTGCVGDNDILLGLVDEPAHQRQRRLNLSVEEGQTIALVGEPESGATEALPALTRQLLTRPQQTHVYLLDGDRSLSEFRSHPRVGAWLSEDDVEEAVYLLNQLQESIAGRRAAEASQRAPIVLVISAHARWHAAGQLPGGAGLEHRLNTLLAECHGSAISVVISGGRELATGRLGSRIARKVYLPYAVPEDTQYLWPKLRVSDPLPGRGVLVEPAQGPPGRTVQIITGVRDLPHPSPMRTRHLDPVQMLRVQALPASVRRSMQSSPPLSLGLKQFSHEPAVLDPQSFHVGLILGAAGTGKSNALQILAAQERCISPADLGEEPITPSVGSEQLPLLLVDDADRCSLVQHQQVEAWILSGGRVIATAHPSMRVFSQLPWAHRARGGPANFLLSPTSRGQGDVFGIPIPVFSSSIPGRAVWLKHEGPQIIQWWLH</sequence>
<keyword evidence="5" id="KW-1133">Transmembrane helix</keyword>
<dbReference type="Gene3D" id="2.60.200.20">
    <property type="match status" value="1"/>
</dbReference>
<dbReference type="PANTHER" id="PTHR22683:SF1">
    <property type="entry name" value="TYPE VII SECRETION SYSTEM PROTEIN ESSC"/>
    <property type="match status" value="1"/>
</dbReference>
<dbReference type="CDD" id="cd00060">
    <property type="entry name" value="FHA"/>
    <property type="match status" value="1"/>
</dbReference>
<keyword evidence="1" id="KW-0597">Phosphoprotein</keyword>
<dbReference type="RefSeq" id="WP_192590824.1">
    <property type="nucleotide sequence ID" value="NZ_JADBEE010000001.1"/>
</dbReference>
<keyword evidence="2 4" id="KW-0547">Nucleotide-binding</keyword>
<dbReference type="SUPFAM" id="SSF49879">
    <property type="entry name" value="SMAD/FHA domain"/>
    <property type="match status" value="1"/>
</dbReference>
<evidence type="ECO:0000256" key="1">
    <source>
        <dbReference type="ARBA" id="ARBA00022553"/>
    </source>
</evidence>
<evidence type="ECO:0000256" key="2">
    <source>
        <dbReference type="ARBA" id="ARBA00022741"/>
    </source>
</evidence>
<dbReference type="CDD" id="cd01127">
    <property type="entry name" value="TrwB_TraG_TraD_VirD4"/>
    <property type="match status" value="1"/>
</dbReference>
<dbReference type="EMBL" id="JADBEE010000001">
    <property type="protein sequence ID" value="MBE1514019.1"/>
    <property type="molecule type" value="Genomic_DNA"/>
</dbReference>
<evidence type="ECO:0000256" key="4">
    <source>
        <dbReference type="PROSITE-ProRule" id="PRU00289"/>
    </source>
</evidence>
<dbReference type="InterPro" id="IPR027417">
    <property type="entry name" value="P-loop_NTPase"/>
</dbReference>
<evidence type="ECO:0000256" key="5">
    <source>
        <dbReference type="SAM" id="Phobius"/>
    </source>
</evidence>
<evidence type="ECO:0000259" key="7">
    <source>
        <dbReference type="PROSITE" id="PS50901"/>
    </source>
</evidence>
<keyword evidence="3 4" id="KW-0067">ATP-binding</keyword>
<comment type="caution">
    <text evidence="8">The sequence shown here is derived from an EMBL/GenBank/DDBJ whole genome shotgun (WGS) entry which is preliminary data.</text>
</comment>
<proteinExistence type="predicted"/>
<dbReference type="InterPro" id="IPR002543">
    <property type="entry name" value="FtsK_dom"/>
</dbReference>